<evidence type="ECO:0000313" key="1">
    <source>
        <dbReference type="EMBL" id="KTD65842.1"/>
    </source>
</evidence>
<dbReference type="Proteomes" id="UP000054600">
    <property type="component" value="Unassembled WGS sequence"/>
</dbReference>
<dbReference type="RefSeq" id="WP_018577091.1">
    <property type="nucleotide sequence ID" value="NZ_KB892394.1"/>
</dbReference>
<dbReference type="EMBL" id="LNYW01000009">
    <property type="protein sequence ID" value="KTD65842.1"/>
    <property type="molecule type" value="Genomic_DNA"/>
</dbReference>
<organism evidence="1 2">
    <name type="scientific">Legionella shakespearei DSM 23087</name>
    <dbReference type="NCBI Taxonomy" id="1122169"/>
    <lineage>
        <taxon>Bacteria</taxon>
        <taxon>Pseudomonadati</taxon>
        <taxon>Pseudomonadota</taxon>
        <taxon>Gammaproteobacteria</taxon>
        <taxon>Legionellales</taxon>
        <taxon>Legionellaceae</taxon>
        <taxon>Legionella</taxon>
    </lineage>
</organism>
<dbReference type="InterPro" id="IPR010890">
    <property type="entry name" value="PriC"/>
</dbReference>
<evidence type="ECO:0000313" key="2">
    <source>
        <dbReference type="Proteomes" id="UP000054600"/>
    </source>
</evidence>
<dbReference type="AlphaFoldDB" id="A0A0W0Z9P7"/>
<sequence length="174" mass="19639">MRYLAELLTELSSRLPELEWKISGLSVALSSHNLPKGLFRHGVELTGSGCIDEIKEEIHKLSQQTNERSAHFLAERIKQKINVLVALCQIDSKKNKPQAKAHFGLTMLSTRQQWIQSLEADISTLTKQQQAMTKSLQHMTQSSNPDAILTLRAELGEVERRLTLAQETLNRAIL</sequence>
<name>A0A0W0Z9P7_9GAMM</name>
<evidence type="ECO:0008006" key="3">
    <source>
        <dbReference type="Google" id="ProtNLM"/>
    </source>
</evidence>
<dbReference type="OrthoDB" id="5649075at2"/>
<dbReference type="STRING" id="1122169.Lsha_0203"/>
<dbReference type="eggNOG" id="ENOG5032N58">
    <property type="taxonomic scope" value="Bacteria"/>
</dbReference>
<keyword evidence="2" id="KW-1185">Reference proteome</keyword>
<protein>
    <recommendedName>
        <fullName evidence="3">Coiled-coil protein</fullName>
    </recommendedName>
</protein>
<gene>
    <name evidence="1" type="ORF">Lsha_0203</name>
</gene>
<accession>A0A0W0Z9P7</accession>
<dbReference type="PATRIC" id="fig|1122169.6.peg.225"/>
<proteinExistence type="predicted"/>
<reference evidence="1 2" key="1">
    <citation type="submission" date="2015-11" db="EMBL/GenBank/DDBJ databases">
        <title>Genomic analysis of 38 Legionella species identifies large and diverse effector repertoires.</title>
        <authorList>
            <person name="Burstein D."/>
            <person name="Amaro F."/>
            <person name="Zusman T."/>
            <person name="Lifshitz Z."/>
            <person name="Cohen O."/>
            <person name="Gilbert J.A."/>
            <person name="Pupko T."/>
            <person name="Shuman H.A."/>
            <person name="Segal G."/>
        </authorList>
    </citation>
    <scope>NUCLEOTIDE SEQUENCE [LARGE SCALE GENOMIC DNA]</scope>
    <source>
        <strain evidence="1 2">ATCC 49655</strain>
    </source>
</reference>
<dbReference type="Pfam" id="PF07445">
    <property type="entry name" value="PriC"/>
    <property type="match status" value="1"/>
</dbReference>
<comment type="caution">
    <text evidence="1">The sequence shown here is derived from an EMBL/GenBank/DDBJ whole genome shotgun (WGS) entry which is preliminary data.</text>
</comment>